<accession>A0ABM1MYD4</accession>
<evidence type="ECO:0000313" key="3">
    <source>
        <dbReference type="RefSeq" id="XP_017779585.1"/>
    </source>
</evidence>
<organism evidence="1 2">
    <name type="scientific">Nicrophorus vespilloides</name>
    <name type="common">Boreal carrion beetle</name>
    <dbReference type="NCBI Taxonomy" id="110193"/>
    <lineage>
        <taxon>Eukaryota</taxon>
        <taxon>Metazoa</taxon>
        <taxon>Ecdysozoa</taxon>
        <taxon>Arthropoda</taxon>
        <taxon>Hexapoda</taxon>
        <taxon>Insecta</taxon>
        <taxon>Pterygota</taxon>
        <taxon>Neoptera</taxon>
        <taxon>Endopterygota</taxon>
        <taxon>Coleoptera</taxon>
        <taxon>Polyphaga</taxon>
        <taxon>Staphyliniformia</taxon>
        <taxon>Silphidae</taxon>
        <taxon>Nicrophorinae</taxon>
        <taxon>Nicrophorus</taxon>
    </lineage>
</organism>
<sequence>MFAFRAKRMDKMKTVELLVLLITAVILPTTMGKQIPQKKGLAESGPELINSELSELILHQRQILDDTNLTVVDLVKGTLGNIVAYFKNSLGKVYIFWRDSLTNVFSVGSRLGKNTFTMLGYVPRLIFRSIVALIRIAQLTFTALIDGCVGLLDVANKVSKYSKGYYETIVAIIAEIQSDKNMLLKV</sequence>
<gene>
    <name evidence="2 3" type="primary">LOC108564896</name>
</gene>
<evidence type="ECO:0000313" key="2">
    <source>
        <dbReference type="RefSeq" id="XP_017779584.1"/>
    </source>
</evidence>
<keyword evidence="1" id="KW-1185">Reference proteome</keyword>
<reference evidence="2 3" key="1">
    <citation type="submission" date="2025-05" db="UniProtKB">
        <authorList>
            <consortium name="RefSeq"/>
        </authorList>
    </citation>
    <scope>IDENTIFICATION</scope>
    <source>
        <tissue evidence="2 3">Whole Larva</tissue>
    </source>
</reference>
<protein>
    <submittedName>
        <fullName evidence="2 3">Uncharacterized protein LOC108564896</fullName>
    </submittedName>
</protein>
<name>A0ABM1MYD4_NICVS</name>
<evidence type="ECO:0000313" key="1">
    <source>
        <dbReference type="Proteomes" id="UP000695000"/>
    </source>
</evidence>
<dbReference type="RefSeq" id="XP_017779585.1">
    <property type="nucleotide sequence ID" value="XM_017924096.1"/>
</dbReference>
<dbReference type="RefSeq" id="XP_017779584.1">
    <property type="nucleotide sequence ID" value="XM_017924095.1"/>
</dbReference>
<dbReference type="GeneID" id="108564896"/>
<proteinExistence type="predicted"/>
<dbReference type="Proteomes" id="UP000695000">
    <property type="component" value="Unplaced"/>
</dbReference>